<dbReference type="PANTHER" id="PTHR42957:SF1">
    <property type="entry name" value="HELICASE MJ1565-RELATED"/>
    <property type="match status" value="1"/>
</dbReference>
<dbReference type="CDD" id="cd01127">
    <property type="entry name" value="TrwB_TraG_TraD_VirD4"/>
    <property type="match status" value="1"/>
</dbReference>
<accession>A0A7Z2W1C7</accession>
<feature type="domain" description="Helicase HerA central" evidence="1">
    <location>
        <begin position="125"/>
        <end position="426"/>
    </location>
</feature>
<protein>
    <submittedName>
        <fullName evidence="2">ATP-binding protein</fullName>
    </submittedName>
</protein>
<evidence type="ECO:0000259" key="1">
    <source>
        <dbReference type="Pfam" id="PF01935"/>
    </source>
</evidence>
<dbReference type="InterPro" id="IPR008571">
    <property type="entry name" value="HerA-like"/>
</dbReference>
<keyword evidence="2" id="KW-0067">ATP-binding</keyword>
<dbReference type="SUPFAM" id="SSF52540">
    <property type="entry name" value="P-loop containing nucleoside triphosphate hydrolases"/>
    <property type="match status" value="1"/>
</dbReference>
<proteinExistence type="predicted"/>
<evidence type="ECO:0000313" key="3">
    <source>
        <dbReference type="Proteomes" id="UP000502415"/>
    </source>
</evidence>
<dbReference type="AlphaFoldDB" id="A0A7Z2W1C7"/>
<organism evidence="2 3">
    <name type="scientific">Massilia forsythiae</name>
    <dbReference type="NCBI Taxonomy" id="2728020"/>
    <lineage>
        <taxon>Bacteria</taxon>
        <taxon>Pseudomonadati</taxon>
        <taxon>Pseudomonadota</taxon>
        <taxon>Betaproteobacteria</taxon>
        <taxon>Burkholderiales</taxon>
        <taxon>Oxalobacteraceae</taxon>
        <taxon>Telluria group</taxon>
        <taxon>Massilia</taxon>
    </lineage>
</organism>
<sequence length="607" mass="68149">MMNKIGYVVASAPAKIIIEIDGLEILEKNKNELQIGKFLKIADGNHNYAVATINNINSAQVSDKDEKLHWRFTLEATPLGALLYNGANTSFTRGTPVLPVPTEPVFIFNKEDIKAVFSKTSSLDFKIGHLAGNSLVPIFIDGNKFFGKHVGVVGSTGAGKSCTVASLLQNAMGISNAKNSHANAQKNSHVIIFDIHAEYAAAFKIADEEKFNLNLLDVDKLKIPYWLMNAEELETIFIETGEQNSHNQISQFKKAVIANKEKYNPKLQKINYDTPAYFSIKEVYNYIKNKNNFTSYEKNSKTYFASIDLKDIEISEENLWHPIAFEASSGNGSNKSLNAKVSKEGGFNGEFDRFVSRLETRLADKRLNFLLDPKKDNDLSFKTDDFEKILQQFIGYIDKSNVTVIDLSGVPFEVLSITISLISRLIFDFAFHYSKICHAQNRTNDIPLMLVCEEAHNYIPQNSSADYNSSKKSIERIAKEGRKYGLSLMVVSQRPSEVSDTIFSQCSNFVTLRLTNKFDQSYIRGLLPDSSSQILELLPVLGQGEAYVVGDATLMPSLVQLPPPNPEPKSATIKTFAEWSKDWKNINFNDVIQRWHKEPESLNDDEL</sequence>
<dbReference type="InterPro" id="IPR027417">
    <property type="entry name" value="P-loop_NTPase"/>
</dbReference>
<dbReference type="Gene3D" id="3.40.50.300">
    <property type="entry name" value="P-loop containing nucleotide triphosphate hydrolases"/>
    <property type="match status" value="2"/>
</dbReference>
<dbReference type="GO" id="GO:0005524">
    <property type="term" value="F:ATP binding"/>
    <property type="evidence" value="ECO:0007669"/>
    <property type="project" value="UniProtKB-KW"/>
</dbReference>
<dbReference type="Proteomes" id="UP000502415">
    <property type="component" value="Chromosome"/>
</dbReference>
<evidence type="ECO:0000313" key="2">
    <source>
        <dbReference type="EMBL" id="QJE03368.1"/>
    </source>
</evidence>
<name>A0A7Z2W1C7_9BURK</name>
<keyword evidence="2" id="KW-0547">Nucleotide-binding</keyword>
<dbReference type="Pfam" id="PF01935">
    <property type="entry name" value="DUF87"/>
    <property type="match status" value="1"/>
</dbReference>
<reference evidence="2 3" key="1">
    <citation type="submission" date="2020-04" db="EMBL/GenBank/DDBJ databases">
        <title>Genome sequencing of novel species.</title>
        <authorList>
            <person name="Heo J."/>
            <person name="Kim S.-J."/>
            <person name="Kim J.-S."/>
            <person name="Hong S.-B."/>
            <person name="Kwon S.-W."/>
        </authorList>
    </citation>
    <scope>NUCLEOTIDE SEQUENCE [LARGE SCALE GENOMIC DNA]</scope>
    <source>
        <strain evidence="2 3">GN2-R2</strain>
    </source>
</reference>
<keyword evidence="3" id="KW-1185">Reference proteome</keyword>
<dbReference type="KEGG" id="mfy:HH212_14565"/>
<dbReference type="InterPro" id="IPR002789">
    <property type="entry name" value="HerA_central"/>
</dbReference>
<dbReference type="PANTHER" id="PTHR42957">
    <property type="entry name" value="HELICASE MJ1565-RELATED"/>
    <property type="match status" value="1"/>
</dbReference>
<gene>
    <name evidence="2" type="ORF">HH212_14565</name>
</gene>
<dbReference type="EMBL" id="CP051685">
    <property type="protein sequence ID" value="QJE03368.1"/>
    <property type="molecule type" value="Genomic_DNA"/>
</dbReference>